<dbReference type="InterPro" id="IPR045028">
    <property type="entry name" value="DinG/Rad3-like"/>
</dbReference>
<dbReference type="GO" id="GO:0006139">
    <property type="term" value="P:nucleobase-containing compound metabolic process"/>
    <property type="evidence" value="ECO:0007669"/>
    <property type="project" value="InterPro"/>
</dbReference>
<dbReference type="InterPro" id="IPR018456">
    <property type="entry name" value="PTR2_symporter_CS"/>
</dbReference>
<keyword evidence="22" id="KW-0131">Cell cycle</keyword>
<dbReference type="GO" id="GO:0043139">
    <property type="term" value="F:5'-3' DNA helicase activity"/>
    <property type="evidence" value="ECO:0007669"/>
    <property type="project" value="UniProtKB-EC"/>
</dbReference>
<dbReference type="SUPFAM" id="SSF103473">
    <property type="entry name" value="MFS general substrate transporter"/>
    <property type="match status" value="1"/>
</dbReference>
<dbReference type="GO" id="GO:0016818">
    <property type="term" value="F:hydrolase activity, acting on acid anhydrides, in phosphorus-containing anhydrides"/>
    <property type="evidence" value="ECO:0007669"/>
    <property type="project" value="InterPro"/>
</dbReference>
<dbReference type="GO" id="GO:0034085">
    <property type="term" value="P:establishment of sister chromatid cohesion"/>
    <property type="evidence" value="ECO:0007669"/>
    <property type="project" value="TreeGrafter"/>
</dbReference>
<dbReference type="GO" id="GO:0071916">
    <property type="term" value="F:dipeptide transmembrane transporter activity"/>
    <property type="evidence" value="ECO:0007669"/>
    <property type="project" value="UniProtKB-ARBA"/>
</dbReference>
<evidence type="ECO:0000256" key="14">
    <source>
        <dbReference type="ARBA" id="ARBA00022840"/>
    </source>
</evidence>
<dbReference type="EMBL" id="ML978963">
    <property type="protein sequence ID" value="KAF1930317.1"/>
    <property type="molecule type" value="Genomic_DNA"/>
</dbReference>
<keyword evidence="11" id="KW-0547">Nucleotide-binding</keyword>
<protein>
    <recommendedName>
        <fullName evidence="7">ATP-dependent DNA helicase CHL1</fullName>
        <ecNumber evidence="24">5.6.2.3</ecNumber>
    </recommendedName>
    <alternativeName>
        <fullName evidence="6">ATP-dependent DNA helicase chl1</fullName>
    </alternativeName>
    <alternativeName>
        <fullName evidence="23">Chromosome loss protein 1</fullName>
    </alternativeName>
    <alternativeName>
        <fullName evidence="25 26">DNA 5'-3' helicase CHL1</fullName>
    </alternativeName>
</protein>
<feature type="coiled-coil region" evidence="29">
    <location>
        <begin position="93"/>
        <end position="155"/>
    </location>
</feature>
<dbReference type="OrthoDB" id="267079at2759"/>
<keyword evidence="17" id="KW-0411">Iron-sulfur</keyword>
<dbReference type="PROSITE" id="PS00690">
    <property type="entry name" value="DEAH_ATP_HELICASE"/>
    <property type="match status" value="1"/>
</dbReference>
<dbReference type="GeneID" id="54356447"/>
<evidence type="ECO:0000256" key="23">
    <source>
        <dbReference type="ARBA" id="ARBA00029709"/>
    </source>
</evidence>
<evidence type="ECO:0000256" key="8">
    <source>
        <dbReference type="ARBA" id="ARBA00022448"/>
    </source>
</evidence>
<comment type="similarity">
    <text evidence="4">Belongs to the major facilitator superfamily. Proton-dependent oligopeptide transporter (POT/PTR) (TC 2.A.17) family.</text>
</comment>
<dbReference type="SUPFAM" id="SSF52540">
    <property type="entry name" value="P-loop containing nucleoside triphosphate hydrolases"/>
    <property type="match status" value="1"/>
</dbReference>
<evidence type="ECO:0000256" key="4">
    <source>
        <dbReference type="ARBA" id="ARBA00005982"/>
    </source>
</evidence>
<evidence type="ECO:0000256" key="9">
    <source>
        <dbReference type="ARBA" id="ARBA00022692"/>
    </source>
</evidence>
<dbReference type="GO" id="GO:0003677">
    <property type="term" value="F:DNA binding"/>
    <property type="evidence" value="ECO:0007669"/>
    <property type="project" value="UniProtKB-KW"/>
</dbReference>
<evidence type="ECO:0000256" key="22">
    <source>
        <dbReference type="ARBA" id="ARBA00023306"/>
    </source>
</evidence>
<evidence type="ECO:0000313" key="33">
    <source>
        <dbReference type="Proteomes" id="UP000800082"/>
    </source>
</evidence>
<dbReference type="CDD" id="cd18788">
    <property type="entry name" value="SF2_C_XPD"/>
    <property type="match status" value="1"/>
</dbReference>
<evidence type="ECO:0000256" key="16">
    <source>
        <dbReference type="ARBA" id="ARBA00023004"/>
    </source>
</evidence>
<dbReference type="InterPro" id="IPR013020">
    <property type="entry name" value="Rad3/Chl1-like"/>
</dbReference>
<evidence type="ECO:0000256" key="28">
    <source>
        <dbReference type="ARBA" id="ARBA00048954"/>
    </source>
</evidence>
<evidence type="ECO:0000256" key="15">
    <source>
        <dbReference type="ARBA" id="ARBA00022989"/>
    </source>
</evidence>
<evidence type="ECO:0000256" key="30">
    <source>
        <dbReference type="SAM" id="Phobius"/>
    </source>
</evidence>
<dbReference type="InterPro" id="IPR027417">
    <property type="entry name" value="P-loop_NTPase"/>
</dbReference>
<keyword evidence="21" id="KW-0539">Nucleus</keyword>
<feature type="transmembrane region" description="Helical" evidence="30">
    <location>
        <begin position="997"/>
        <end position="1016"/>
    </location>
</feature>
<evidence type="ECO:0000256" key="6">
    <source>
        <dbReference type="ARBA" id="ARBA00016387"/>
    </source>
</evidence>
<feature type="transmembrane region" description="Helical" evidence="30">
    <location>
        <begin position="1267"/>
        <end position="1287"/>
    </location>
</feature>
<dbReference type="PANTHER" id="PTHR11472:SF41">
    <property type="entry name" value="ATP-DEPENDENT DNA HELICASE DDX11-RELATED"/>
    <property type="match status" value="1"/>
</dbReference>
<feature type="transmembrane region" description="Helical" evidence="30">
    <location>
        <begin position="1187"/>
        <end position="1207"/>
    </location>
</feature>
<dbReference type="InterPro" id="IPR036259">
    <property type="entry name" value="MFS_trans_sf"/>
</dbReference>
<feature type="transmembrane region" description="Helical" evidence="30">
    <location>
        <begin position="969"/>
        <end position="985"/>
    </location>
</feature>
<dbReference type="GO" id="GO:0046872">
    <property type="term" value="F:metal ion binding"/>
    <property type="evidence" value="ECO:0007669"/>
    <property type="project" value="UniProtKB-KW"/>
</dbReference>
<evidence type="ECO:0000256" key="27">
    <source>
        <dbReference type="ARBA" id="ARBA00045702"/>
    </source>
</evidence>
<evidence type="ECO:0000256" key="7">
    <source>
        <dbReference type="ARBA" id="ARBA00017386"/>
    </source>
</evidence>
<dbReference type="Pfam" id="PF06733">
    <property type="entry name" value="DEAD_2"/>
    <property type="match status" value="1"/>
</dbReference>
<keyword evidence="15 30" id="KW-1133">Transmembrane helix</keyword>
<evidence type="ECO:0000256" key="21">
    <source>
        <dbReference type="ARBA" id="ARBA00023242"/>
    </source>
</evidence>
<evidence type="ECO:0000256" key="3">
    <source>
        <dbReference type="ARBA" id="ARBA00004141"/>
    </source>
</evidence>
<dbReference type="FunFam" id="3.40.50.300:FF:005590">
    <property type="entry name" value="Uncharacterized protein"/>
    <property type="match status" value="1"/>
</dbReference>
<evidence type="ECO:0000259" key="31">
    <source>
        <dbReference type="PROSITE" id="PS51193"/>
    </source>
</evidence>
<dbReference type="InterPro" id="IPR000109">
    <property type="entry name" value="POT_fam"/>
</dbReference>
<dbReference type="InterPro" id="IPR006554">
    <property type="entry name" value="Helicase-like_DEXD_c2"/>
</dbReference>
<dbReference type="Pfam" id="PF13307">
    <property type="entry name" value="Helicase_C_2"/>
    <property type="match status" value="1"/>
</dbReference>
<evidence type="ECO:0000313" key="32">
    <source>
        <dbReference type="EMBL" id="KAF1930317.1"/>
    </source>
</evidence>
<keyword evidence="10" id="KW-0479">Metal-binding</keyword>
<dbReference type="GO" id="GO:0005886">
    <property type="term" value="C:plasma membrane"/>
    <property type="evidence" value="ECO:0007669"/>
    <property type="project" value="UniProtKB-ARBA"/>
</dbReference>
<dbReference type="Pfam" id="PF00854">
    <property type="entry name" value="PTR2"/>
    <property type="match status" value="1"/>
</dbReference>
<keyword evidence="19 30" id="KW-0472">Membrane</keyword>
<evidence type="ECO:0000256" key="17">
    <source>
        <dbReference type="ARBA" id="ARBA00023014"/>
    </source>
</evidence>
<keyword evidence="16" id="KW-0408">Iron</keyword>
<dbReference type="PANTHER" id="PTHR11472">
    <property type="entry name" value="DNA REPAIR DEAD HELICASE RAD3/XP-D SUBFAMILY MEMBER"/>
    <property type="match status" value="1"/>
</dbReference>
<comment type="similarity">
    <text evidence="5">Belongs to the DEAD box helicase family. DEAH subfamily. DDX11/CHL1 sub-subfamily.</text>
</comment>
<dbReference type="EC" id="5.6.2.3" evidence="24"/>
<feature type="transmembrane region" description="Helical" evidence="30">
    <location>
        <begin position="1082"/>
        <end position="1101"/>
    </location>
</feature>
<gene>
    <name evidence="32" type="ORF">M421DRAFT_99672</name>
</gene>
<feature type="transmembrane region" description="Helical" evidence="30">
    <location>
        <begin position="1107"/>
        <end position="1125"/>
    </location>
</feature>
<feature type="transmembrane region" description="Helical" evidence="30">
    <location>
        <begin position="1381"/>
        <end position="1402"/>
    </location>
</feature>
<dbReference type="FunFam" id="3.40.50.300:FF:002774">
    <property type="entry name" value="ATP-dependent DNA helicase chl1"/>
    <property type="match status" value="1"/>
</dbReference>
<dbReference type="InterPro" id="IPR014013">
    <property type="entry name" value="Helic_SF1/SF2_ATP-bd_DinG/Rad3"/>
</dbReference>
<evidence type="ECO:0000256" key="5">
    <source>
        <dbReference type="ARBA" id="ARBA00008435"/>
    </source>
</evidence>
<dbReference type="InterPro" id="IPR006555">
    <property type="entry name" value="ATP-dep_Helicase_C"/>
</dbReference>
<organism evidence="32 33">
    <name type="scientific">Didymella exigua CBS 183.55</name>
    <dbReference type="NCBI Taxonomy" id="1150837"/>
    <lineage>
        <taxon>Eukaryota</taxon>
        <taxon>Fungi</taxon>
        <taxon>Dikarya</taxon>
        <taxon>Ascomycota</taxon>
        <taxon>Pezizomycotina</taxon>
        <taxon>Dothideomycetes</taxon>
        <taxon>Pleosporomycetidae</taxon>
        <taxon>Pleosporales</taxon>
        <taxon>Pleosporineae</taxon>
        <taxon>Didymellaceae</taxon>
        <taxon>Didymella</taxon>
    </lineage>
</organism>
<dbReference type="NCBIfam" id="TIGR00604">
    <property type="entry name" value="rad3"/>
    <property type="match status" value="1"/>
</dbReference>
<dbReference type="SMART" id="SM00488">
    <property type="entry name" value="DEXDc2"/>
    <property type="match status" value="1"/>
</dbReference>
<dbReference type="GO" id="GO:0051536">
    <property type="term" value="F:iron-sulfur cluster binding"/>
    <property type="evidence" value="ECO:0007669"/>
    <property type="project" value="UniProtKB-KW"/>
</dbReference>
<keyword evidence="13 32" id="KW-0347">Helicase</keyword>
<feature type="transmembrane region" description="Helical" evidence="30">
    <location>
        <begin position="1022"/>
        <end position="1041"/>
    </location>
</feature>
<evidence type="ECO:0000256" key="18">
    <source>
        <dbReference type="ARBA" id="ARBA00023125"/>
    </source>
</evidence>
<keyword evidence="12" id="KW-0378">Hydrolase</keyword>
<dbReference type="FunFam" id="1.20.1250.20:FF:000085">
    <property type="entry name" value="MFS peptide transporter Ptr2"/>
    <property type="match status" value="1"/>
</dbReference>
<reference evidence="32" key="1">
    <citation type="journal article" date="2020" name="Stud. Mycol.">
        <title>101 Dothideomycetes genomes: a test case for predicting lifestyles and emergence of pathogens.</title>
        <authorList>
            <person name="Haridas S."/>
            <person name="Albert R."/>
            <person name="Binder M."/>
            <person name="Bloem J."/>
            <person name="Labutti K."/>
            <person name="Salamov A."/>
            <person name="Andreopoulos B."/>
            <person name="Baker S."/>
            <person name="Barry K."/>
            <person name="Bills G."/>
            <person name="Bluhm B."/>
            <person name="Cannon C."/>
            <person name="Castanera R."/>
            <person name="Culley D."/>
            <person name="Daum C."/>
            <person name="Ezra D."/>
            <person name="Gonzalez J."/>
            <person name="Henrissat B."/>
            <person name="Kuo A."/>
            <person name="Liang C."/>
            <person name="Lipzen A."/>
            <person name="Lutzoni F."/>
            <person name="Magnuson J."/>
            <person name="Mondo S."/>
            <person name="Nolan M."/>
            <person name="Ohm R."/>
            <person name="Pangilinan J."/>
            <person name="Park H.-J."/>
            <person name="Ramirez L."/>
            <person name="Alfaro M."/>
            <person name="Sun H."/>
            <person name="Tritt A."/>
            <person name="Yoshinaga Y."/>
            <person name="Zwiers L.-H."/>
            <person name="Turgeon B."/>
            <person name="Goodwin S."/>
            <person name="Spatafora J."/>
            <person name="Crous P."/>
            <person name="Grigoriev I."/>
        </authorList>
    </citation>
    <scope>NUCLEOTIDE SEQUENCE</scope>
    <source>
        <strain evidence="32">CBS 183.55</strain>
    </source>
</reference>
<dbReference type="SMART" id="SM00491">
    <property type="entry name" value="HELICc2"/>
    <property type="match status" value="1"/>
</dbReference>
<evidence type="ECO:0000256" key="12">
    <source>
        <dbReference type="ARBA" id="ARBA00022801"/>
    </source>
</evidence>
<feature type="transmembrane region" description="Helical" evidence="30">
    <location>
        <begin position="1227"/>
        <end position="1247"/>
    </location>
</feature>
<dbReference type="PROSITE" id="PS01022">
    <property type="entry name" value="PTR2_1"/>
    <property type="match status" value="1"/>
</dbReference>
<accession>A0A6A5RYI5</accession>
<evidence type="ECO:0000256" key="29">
    <source>
        <dbReference type="SAM" id="Coils"/>
    </source>
</evidence>
<dbReference type="Proteomes" id="UP000800082">
    <property type="component" value="Unassembled WGS sequence"/>
</dbReference>
<keyword evidence="18" id="KW-0238">DNA-binding</keyword>
<dbReference type="Gene3D" id="1.20.1250.20">
    <property type="entry name" value="MFS general substrate transporter like domains"/>
    <property type="match status" value="1"/>
</dbReference>
<feature type="transmembrane region" description="Helical" evidence="30">
    <location>
        <begin position="1354"/>
        <end position="1375"/>
    </location>
</feature>
<evidence type="ECO:0000256" key="24">
    <source>
        <dbReference type="ARBA" id="ARBA00044969"/>
    </source>
</evidence>
<dbReference type="GO" id="GO:0006974">
    <property type="term" value="P:DNA damage response"/>
    <property type="evidence" value="ECO:0007669"/>
    <property type="project" value="UniProtKB-ARBA"/>
</dbReference>
<evidence type="ECO:0000256" key="2">
    <source>
        <dbReference type="ARBA" id="ARBA00004123"/>
    </source>
</evidence>
<evidence type="ECO:0000256" key="20">
    <source>
        <dbReference type="ARBA" id="ARBA00023235"/>
    </source>
</evidence>
<evidence type="ECO:0000256" key="11">
    <source>
        <dbReference type="ARBA" id="ARBA00022741"/>
    </source>
</evidence>
<comment type="function">
    <text evidence="27">ATP-dependent DNA helicase important for chromosome transmission and normal cell cycle progression in G(2)/M. May have a role in changing DNA topology to allow the loading of proteins involved in maintaining sister chromatid cohesion in the vicinity of the centromeres. Has a specific role in chromosome segregation during meiosis II.</text>
</comment>
<feature type="domain" description="Helicase ATP-binding" evidence="31">
    <location>
        <begin position="6"/>
        <end position="422"/>
    </location>
</feature>
<sequence>MNNTGVARDFHHPYEPYEIQQQFMNAVYDCLEDGKVGVFESPTGTGKSLSLICGSLTWLRDNKRRTFEDGFQVVAANENDPPWMLEHARKQRKQDAFQRRQELNERLAKIKAKEKRARERAVGVNQVYKRQKVGLDNADDEDEEAQFALDDYESDRESASIARTSRFDSSGLSAETQALMDKLGYVTGEAKTEDGQMLDETKIFFCSRTHSQLTQFSSELSRVKMPPSINMDENDSSDTVDGLTEDVKHLTLGSRKNLCINPKVSRLGNAIAINERCLELQQSTTRESRCPSMPTKENEALLNDFRDHALAKIRDIEDLGVLGKRLGVCPYYASRPAIKFCEIVTLPYPLLLQSSAREALGLSLKNHVVIIDEAHNLMDAIAGIYSVSVTLPQVRQARGQLTAYLQKFRNRLKGKNRVYVAQIIRILDSIIVYLQSIASDSNSSDGLVDMVSIMSGKGVDQINIFKLNAYLQESKLARKVDGYTAFADEKNVISKRKDEATHAPRNTVPVLMHVQAFLLSLMNPSAEGRFFYSKEDENYLTLRYMLLDPTYHFKDIVEDARAVILAGGTMSPMSDYEHHLLPYLDPGKIQTLSCGHVIPPSNLLAAPVTTASNGVDFDFTFKGRNKESTIVNLGHAIVSMSSNIPDGVVVFFPSYAYLDTCITSWKRLPARPLKATFWDQFTQIKPIFLEQRSEQHFASKSTISKEATVDSVLTAYSMAVASGNGRGALLFAVIGGSLSEGINFSDTLGRGVIVVGLPFPNPHSAEWKAKIQYITSKENARGGNGKAAATDHYENACMRAVNQCVGRAIRHKCDYAAIMMLDKRYGGERIQNKLPKWIRSSLMTKRSVIENGERRGAYATVTQADEPGVELIAYGEELEYEDPRDHDIQSAVYLGSKPTPEDFLFLPRVADKLPYGAFLVAIVELCERFAYYGLAGPFQNYMANSYHDANGLPGALGLSQSRATALSNFFQFWCYVTPILGAVVADQYLGRYLTIKYFSIVYMAGIAVLFVTSLPWSIERGAAFPGLLVAMVIIGLGTGGIKSNVSPLIAEQVRSTSAFVETRKEGKRVIVDPEITVQRIYMIYYMCINVGSVSAVATTLLELHVGFWSAYLLPLIMFCVGYTVLVRGKDRYIIKPPQGGVIGSCLRALWIAARNGFEIEKARPSAQRKQSHTISWDDNFIDELKTALMACKVFVFFPIYWVTYSQMMNNFVSQAGQMQLHGLPNDILPNIDPITIILLVPVMDRFIYPFIRTRLHLAFTPMTRITLGFFVASAAMLYAGGLQSFIYNAPPCYSYPSNCDTGSIGDGKFEPNEIHVAWQTPAYVLIALSEILASITGLELAYAKAPENMKSFIMSLFLLTSAGGSALGILIAPLARDPYLQWLYFGLASAAAITGYVFHCTFKNGVDDGAAKKIERAEEFELMRRGRVDDDEEELEPISKAV</sequence>
<comment type="subcellular location">
    <subcellularLocation>
        <location evidence="3">Membrane</location>
        <topology evidence="3">Multi-pass membrane protein</topology>
    </subcellularLocation>
    <subcellularLocation>
        <location evidence="2">Nucleus</location>
    </subcellularLocation>
</comment>
<evidence type="ECO:0000256" key="19">
    <source>
        <dbReference type="ARBA" id="ARBA00023136"/>
    </source>
</evidence>
<dbReference type="GO" id="GO:0005634">
    <property type="term" value="C:nucleus"/>
    <property type="evidence" value="ECO:0007669"/>
    <property type="project" value="UniProtKB-SubCell"/>
</dbReference>
<evidence type="ECO:0000256" key="26">
    <source>
        <dbReference type="ARBA" id="ARBA00045008"/>
    </source>
</evidence>
<keyword evidence="20" id="KW-0413">Isomerase</keyword>
<comment type="catalytic activity">
    <reaction evidence="28">
        <text>ATP + H2O = ADP + phosphate + H(+)</text>
        <dbReference type="Rhea" id="RHEA:13065"/>
        <dbReference type="ChEBI" id="CHEBI:15377"/>
        <dbReference type="ChEBI" id="CHEBI:15378"/>
        <dbReference type="ChEBI" id="CHEBI:30616"/>
        <dbReference type="ChEBI" id="CHEBI:43474"/>
        <dbReference type="ChEBI" id="CHEBI:456216"/>
        <dbReference type="EC" id="5.6.2.3"/>
    </reaction>
</comment>
<feature type="transmembrane region" description="Helical" evidence="30">
    <location>
        <begin position="1322"/>
        <end position="1342"/>
    </location>
</feature>
<comment type="cofactor">
    <cofactor evidence="1">
        <name>[4Fe-4S] cluster</name>
        <dbReference type="ChEBI" id="CHEBI:49883"/>
    </cofactor>
</comment>
<keyword evidence="14" id="KW-0067">ATP-binding</keyword>
<dbReference type="Gene3D" id="3.40.50.300">
    <property type="entry name" value="P-loop containing nucleotide triphosphate hydrolases"/>
    <property type="match status" value="3"/>
</dbReference>
<name>A0A6A5RYI5_9PLEO</name>
<evidence type="ECO:0000256" key="10">
    <source>
        <dbReference type="ARBA" id="ARBA00022723"/>
    </source>
</evidence>
<dbReference type="PROSITE" id="PS51193">
    <property type="entry name" value="HELICASE_ATP_BIND_2"/>
    <property type="match status" value="1"/>
</dbReference>
<dbReference type="RefSeq" id="XP_033450565.1">
    <property type="nucleotide sequence ID" value="XM_033598780.1"/>
</dbReference>
<dbReference type="InterPro" id="IPR002464">
    <property type="entry name" value="DNA/RNA_helicase_DEAH_CS"/>
</dbReference>
<dbReference type="InterPro" id="IPR010614">
    <property type="entry name" value="RAD3-like_helicase_DEAD"/>
</dbReference>
<evidence type="ECO:0000256" key="13">
    <source>
        <dbReference type="ARBA" id="ARBA00022806"/>
    </source>
</evidence>
<keyword evidence="8" id="KW-0813">Transport</keyword>
<keyword evidence="29" id="KW-0175">Coiled coil</keyword>
<keyword evidence="33" id="KW-1185">Reference proteome</keyword>
<dbReference type="GO" id="GO:0005524">
    <property type="term" value="F:ATP binding"/>
    <property type="evidence" value="ECO:0007669"/>
    <property type="project" value="UniProtKB-KW"/>
</dbReference>
<keyword evidence="9 30" id="KW-0812">Transmembrane</keyword>
<proteinExistence type="inferred from homology"/>
<evidence type="ECO:0000256" key="25">
    <source>
        <dbReference type="ARBA" id="ARBA00044998"/>
    </source>
</evidence>
<evidence type="ECO:0000256" key="1">
    <source>
        <dbReference type="ARBA" id="ARBA00001966"/>
    </source>
</evidence>